<feature type="transmembrane region" description="Helical" evidence="1">
    <location>
        <begin position="16"/>
        <end position="34"/>
    </location>
</feature>
<dbReference type="Proteomes" id="UP000231183">
    <property type="component" value="Unassembled WGS sequence"/>
</dbReference>
<evidence type="ECO:0000256" key="1">
    <source>
        <dbReference type="SAM" id="Phobius"/>
    </source>
</evidence>
<keyword evidence="1" id="KW-0472">Membrane</keyword>
<accession>A0A2M6W2S8</accession>
<reference evidence="3" key="1">
    <citation type="submission" date="2017-09" db="EMBL/GenBank/DDBJ databases">
        <title>Depth-based differentiation of microbial function through sediment-hosted aquifers and enrichment of novel symbionts in the deep terrestrial subsurface.</title>
        <authorList>
            <person name="Probst A.J."/>
            <person name="Ladd B."/>
            <person name="Jarett J.K."/>
            <person name="Geller-Mcgrath D.E."/>
            <person name="Sieber C.M.K."/>
            <person name="Emerson J.B."/>
            <person name="Anantharaman K."/>
            <person name="Thomas B.C."/>
            <person name="Malmstrom R."/>
            <person name="Stieglmeier M."/>
            <person name="Klingl A."/>
            <person name="Woyke T."/>
            <person name="Ryan C.M."/>
            <person name="Banfield J.F."/>
        </authorList>
    </citation>
    <scope>NUCLEOTIDE SEQUENCE [LARGE SCALE GENOMIC DNA]</scope>
</reference>
<sequence length="212" mass="22780">MNTNGDRQKLSREQKTGFVLLLVFAVLALSLGILQIRNNMYKPFALSNAIPPISKDLINDANVLRYRDTDLDKLNDFEEIYVYQTSPYLADTDSDGVNDYDEINKGTNPLCASGQQCVGSLSTSADAGLSDTTTLSGIVGVAPVAPANLDLASALQNPQQVRKMLIDAGMDKATLDKVTDSQLSLIVSQVFQSTTTLNNLTGLGSFSASSTY</sequence>
<name>A0A2M6W2S8_9BACT</name>
<organism evidence="2 3">
    <name type="scientific">Candidatus Magasanikbacteria bacterium CG10_big_fil_rev_8_21_14_0_10_40_10</name>
    <dbReference type="NCBI Taxonomy" id="1974648"/>
    <lineage>
        <taxon>Bacteria</taxon>
        <taxon>Candidatus Magasanikiibacteriota</taxon>
    </lineage>
</organism>
<evidence type="ECO:0000313" key="2">
    <source>
        <dbReference type="EMBL" id="PIT87092.1"/>
    </source>
</evidence>
<protein>
    <submittedName>
        <fullName evidence="2">Uncharacterized protein</fullName>
    </submittedName>
</protein>
<evidence type="ECO:0000313" key="3">
    <source>
        <dbReference type="Proteomes" id="UP000231183"/>
    </source>
</evidence>
<dbReference type="EMBL" id="PFBX01000054">
    <property type="protein sequence ID" value="PIT87092.1"/>
    <property type="molecule type" value="Genomic_DNA"/>
</dbReference>
<proteinExistence type="predicted"/>
<keyword evidence="1" id="KW-1133">Transmembrane helix</keyword>
<comment type="caution">
    <text evidence="2">The sequence shown here is derived from an EMBL/GenBank/DDBJ whole genome shotgun (WGS) entry which is preliminary data.</text>
</comment>
<keyword evidence="1" id="KW-0812">Transmembrane</keyword>
<dbReference type="AlphaFoldDB" id="A0A2M6W2S8"/>
<gene>
    <name evidence="2" type="ORF">COU31_04950</name>
</gene>